<dbReference type="Pfam" id="PF03961">
    <property type="entry name" value="FapA"/>
    <property type="match status" value="1"/>
</dbReference>
<feature type="coiled-coil region" evidence="1">
    <location>
        <begin position="352"/>
        <end position="420"/>
    </location>
</feature>
<name>A0A4Y8INZ1_9BACI</name>
<dbReference type="EMBL" id="SOPW01000004">
    <property type="protein sequence ID" value="TFB23187.1"/>
    <property type="molecule type" value="Genomic_DNA"/>
</dbReference>
<dbReference type="PANTHER" id="PTHR38032:SF1">
    <property type="entry name" value="RNA-BINDING PROTEIN KHPB N-TERMINAL DOMAIN-CONTAINING PROTEIN"/>
    <property type="match status" value="1"/>
</dbReference>
<sequence>MNYVNSTYQILNAGEGTVNIADIFNLNISEDQLSVTIELKDGVFIDQSLMDQVDQTSFNKFLDEHKISYGLNDDVINKILSNIEEISFPVEIAKGKEPVNGVDGYIEFKVDTIVKMKIDENETINFKEVMKIPKVETGDTLAVYIPPTDGEDGINVLNQSIKHKPGKVPAFRAGENTKYVENECTYYATDHGQVSVTEKHIKVLPVYEVPDTIDLNTGNIDFNGSIVVRGDVPEGFSLKAKGDISIFGLVEAATLEAGGSVFIKEGISGLGQGRINAGLDIHIKNVNQGNLSAGRSIVVDQSIFHSDVIARETIHCQRGHIIGGSVSAGKKVTCKDVGNRMNTKTFIYLGENKNVRNKRLQIEQEMEQLKETIEKLKKLGNQLLLIYKSKGLSEKEKSTLVKQKSSLDDALLNLKDLEMEHQAFAPEEYSSDFIKLSANGIIYPNTEMIVGKYSKRFTREEKYISVVFKENDFTISSL</sequence>
<organism evidence="3 4">
    <name type="scientific">Filobacillus milosensis</name>
    <dbReference type="NCBI Taxonomy" id="94137"/>
    <lineage>
        <taxon>Bacteria</taxon>
        <taxon>Bacillati</taxon>
        <taxon>Bacillota</taxon>
        <taxon>Bacilli</taxon>
        <taxon>Bacillales</taxon>
        <taxon>Bacillaceae</taxon>
        <taxon>Filobacillus</taxon>
    </lineage>
</organism>
<feature type="domain" description="Flagellar Assembly Protein A N-terminal region" evidence="2">
    <location>
        <begin position="24"/>
        <end position="198"/>
    </location>
</feature>
<comment type="caution">
    <text evidence="3">The sequence shown here is derived from an EMBL/GenBank/DDBJ whole genome shotgun (WGS) entry which is preliminary data.</text>
</comment>
<dbReference type="Proteomes" id="UP000297975">
    <property type="component" value="Unassembled WGS sequence"/>
</dbReference>
<accession>A0A4Y8INZ1</accession>
<dbReference type="InterPro" id="IPR046865">
    <property type="entry name" value="FapA_b_solenoid"/>
</dbReference>
<dbReference type="Pfam" id="PF20250">
    <property type="entry name" value="FapA_N"/>
    <property type="match status" value="1"/>
</dbReference>
<proteinExistence type="predicted"/>
<keyword evidence="1" id="KW-0175">Coiled coil</keyword>
<dbReference type="PANTHER" id="PTHR38032">
    <property type="entry name" value="POLYMERASE-RELATED"/>
    <property type="match status" value="1"/>
</dbReference>
<dbReference type="AlphaFoldDB" id="A0A4Y8INZ1"/>
<dbReference type="InterPro" id="IPR005646">
    <property type="entry name" value="FapA"/>
</dbReference>
<dbReference type="InterPro" id="IPR046866">
    <property type="entry name" value="FapA_N"/>
</dbReference>
<dbReference type="OrthoDB" id="9816426at2"/>
<protein>
    <submittedName>
        <fullName evidence="3">DUF342 domain-containing protein</fullName>
    </submittedName>
</protein>
<evidence type="ECO:0000313" key="3">
    <source>
        <dbReference type="EMBL" id="TFB23187.1"/>
    </source>
</evidence>
<evidence type="ECO:0000313" key="4">
    <source>
        <dbReference type="Proteomes" id="UP000297975"/>
    </source>
</evidence>
<reference evidence="3 4" key="1">
    <citation type="submission" date="2019-03" db="EMBL/GenBank/DDBJ databases">
        <authorList>
            <person name="He R.-H."/>
        </authorList>
    </citation>
    <scope>NUCLEOTIDE SEQUENCE [LARGE SCALE GENOMIC DNA]</scope>
    <source>
        <strain evidence="4">SH 714</strain>
    </source>
</reference>
<evidence type="ECO:0000256" key="1">
    <source>
        <dbReference type="SAM" id="Coils"/>
    </source>
</evidence>
<evidence type="ECO:0000259" key="2">
    <source>
        <dbReference type="Pfam" id="PF20250"/>
    </source>
</evidence>
<gene>
    <name evidence="3" type="ORF">E3U55_05050</name>
</gene>
<keyword evidence="4" id="KW-1185">Reference proteome</keyword>